<name>A0A6S7AHU1_9BURK</name>
<evidence type="ECO:0000256" key="1">
    <source>
        <dbReference type="SAM" id="Coils"/>
    </source>
</evidence>
<dbReference type="AlphaFoldDB" id="A0A6S7AHU1"/>
<dbReference type="InterPro" id="IPR021413">
    <property type="entry name" value="DUF3053"/>
</dbReference>
<gene>
    <name evidence="3" type="ORF">LMG26690_03881</name>
</gene>
<dbReference type="EMBL" id="CADIJM010000009">
    <property type="protein sequence ID" value="CAB3720693.1"/>
    <property type="molecule type" value="Genomic_DNA"/>
</dbReference>
<evidence type="ECO:0000256" key="2">
    <source>
        <dbReference type="SAM" id="SignalP"/>
    </source>
</evidence>
<reference evidence="3 4" key="1">
    <citation type="submission" date="2020-04" db="EMBL/GenBank/DDBJ databases">
        <authorList>
            <person name="De Canck E."/>
        </authorList>
    </citation>
    <scope>NUCLEOTIDE SEQUENCE [LARGE SCALE GENOMIC DNA]</scope>
    <source>
        <strain evidence="3 4">LMG 26690</strain>
    </source>
</reference>
<accession>A0A6S7AHU1</accession>
<feature type="signal peptide" evidence="2">
    <location>
        <begin position="1"/>
        <end position="22"/>
    </location>
</feature>
<dbReference type="Pfam" id="PF11254">
    <property type="entry name" value="DUF3053"/>
    <property type="match status" value="1"/>
</dbReference>
<evidence type="ECO:0000313" key="3">
    <source>
        <dbReference type="EMBL" id="CAB3720693.1"/>
    </source>
</evidence>
<keyword evidence="1" id="KW-0175">Coiled coil</keyword>
<evidence type="ECO:0000313" key="4">
    <source>
        <dbReference type="Proteomes" id="UP000494214"/>
    </source>
</evidence>
<feature type="coiled-coil region" evidence="1">
    <location>
        <begin position="204"/>
        <end position="231"/>
    </location>
</feature>
<protein>
    <recommendedName>
        <fullName evidence="5">DUF3053 domain-containing protein</fullName>
    </recommendedName>
</protein>
<organism evidence="3 4">
    <name type="scientific">Achromobacter animicus</name>
    <dbReference type="NCBI Taxonomy" id="1389935"/>
    <lineage>
        <taxon>Bacteria</taxon>
        <taxon>Pseudomonadati</taxon>
        <taxon>Pseudomonadota</taxon>
        <taxon>Betaproteobacteria</taxon>
        <taxon>Burkholderiales</taxon>
        <taxon>Alcaligenaceae</taxon>
        <taxon>Achromobacter</taxon>
    </lineage>
</organism>
<evidence type="ECO:0008006" key="5">
    <source>
        <dbReference type="Google" id="ProtNLM"/>
    </source>
</evidence>
<keyword evidence="4" id="KW-1185">Reference proteome</keyword>
<feature type="chain" id="PRO_5029022525" description="DUF3053 domain-containing protein" evidence="2">
    <location>
        <begin position="23"/>
        <end position="239"/>
    </location>
</feature>
<proteinExistence type="predicted"/>
<dbReference type="Proteomes" id="UP000494214">
    <property type="component" value="Unassembled WGS sequence"/>
</dbReference>
<sequence>MRMGWVRAWVAGMAAVSMLLLAACVNKEPQERAAFIQVLQVRMNNVTLVPIGLLSKQEKDAIGDYDDAYEVMTDFQDAMAKAAAPLREVLSVETIRSVSEIVERKASLQAARKTLADSAAQVQAARSKADKARAALTLPADLAPVYDGVYDEAVTAPAADMMEAAARMDSVARDALGIADFVAANGADVTFEDGQTKVAKPTLQQELNLRLQALNAQSDGLEAARATLLQAASAGSKAP</sequence>
<keyword evidence="2" id="KW-0732">Signal</keyword>
<dbReference type="PROSITE" id="PS51257">
    <property type="entry name" value="PROKAR_LIPOPROTEIN"/>
    <property type="match status" value="1"/>
</dbReference>